<gene>
    <name evidence="3" type="ORF">QL112_005235</name>
    <name evidence="4" type="ORF">QL112_007225</name>
    <name evidence="1" type="ORF">QL112_011560</name>
    <name evidence="2" type="ORF">QL112_013035</name>
</gene>
<evidence type="ECO:0000313" key="1">
    <source>
        <dbReference type="EMBL" id="WNH00536.1"/>
    </source>
</evidence>
<dbReference type="GeneID" id="88856498"/>
<reference evidence="1 5" key="1">
    <citation type="journal article" date="2023" name="Access Microbiol">
        <title>The genome of a steinernematid-associated Pseudomonas piscis bacterium encodes the biosynthesis of insect toxins.</title>
        <authorList>
            <person name="Awori R.M."/>
            <person name="Hendre P."/>
            <person name="Amugune N.O."/>
        </authorList>
    </citation>
    <scope>NUCLEOTIDE SEQUENCE [LARGE SCALE GENOMIC DNA]</scope>
    <source>
        <strain evidence="1 5">97</strain>
    </source>
</reference>
<organism evidence="1 5">
    <name type="scientific">Xenorhabdus griffiniae</name>
    <dbReference type="NCBI Taxonomy" id="351672"/>
    <lineage>
        <taxon>Bacteria</taxon>
        <taxon>Pseudomonadati</taxon>
        <taxon>Pseudomonadota</taxon>
        <taxon>Gammaproteobacteria</taxon>
        <taxon>Enterobacterales</taxon>
        <taxon>Morganellaceae</taxon>
        <taxon>Xenorhabdus</taxon>
    </lineage>
</organism>
<evidence type="ECO:0000313" key="3">
    <source>
        <dbReference type="EMBL" id="WNH03114.1"/>
    </source>
</evidence>
<keyword evidence="5" id="KW-1185">Reference proteome</keyword>
<evidence type="ECO:0000313" key="2">
    <source>
        <dbReference type="EMBL" id="WNH00792.1"/>
    </source>
</evidence>
<dbReference type="EMBL" id="CP133647">
    <property type="protein sequence ID" value="WNH03114.1"/>
    <property type="molecule type" value="Genomic_DNA"/>
</dbReference>
<accession>A0ABY9XD83</accession>
<dbReference type="EMBL" id="CP133647">
    <property type="protein sequence ID" value="WNH03468.1"/>
    <property type="molecule type" value="Genomic_DNA"/>
</dbReference>
<name>A0ABY9XD83_9GAMM</name>
<dbReference type="InterPro" id="IPR002514">
    <property type="entry name" value="Transposase_8"/>
</dbReference>
<protein>
    <submittedName>
        <fullName evidence="1">Helix-turn-helix domain-containing protein</fullName>
    </submittedName>
</protein>
<dbReference type="NCBIfam" id="NF047593">
    <property type="entry name" value="IS66_ISAeme5_TnpA"/>
    <property type="match status" value="1"/>
</dbReference>
<evidence type="ECO:0000313" key="4">
    <source>
        <dbReference type="EMBL" id="WNH03468.1"/>
    </source>
</evidence>
<proteinExistence type="predicted"/>
<dbReference type="EMBL" id="CP133647">
    <property type="protein sequence ID" value="WNH00536.1"/>
    <property type="molecule type" value="Genomic_DNA"/>
</dbReference>
<dbReference type="Proteomes" id="UP001300348">
    <property type="component" value="Chromosome"/>
</dbReference>
<dbReference type="RefSeq" id="WP_189761483.1">
    <property type="nucleotide sequence ID" value="NZ_CAWPOC010000062.1"/>
</dbReference>
<dbReference type="EMBL" id="CP133647">
    <property type="protein sequence ID" value="WNH00792.1"/>
    <property type="molecule type" value="Genomic_DNA"/>
</dbReference>
<evidence type="ECO:0000313" key="5">
    <source>
        <dbReference type="Proteomes" id="UP001300348"/>
    </source>
</evidence>
<sequence>MTLTEKQQHWITVIAAQKQSGMTVTAYCQHHEINLATFYYWAKKLRQQQAPQRLHPVVVDEHAEAEQTVTLFLPGGLRAELPVELSTAQIRHWIEALQ</sequence>
<dbReference type="Pfam" id="PF01527">
    <property type="entry name" value="HTH_Tnp_1"/>
    <property type="match status" value="1"/>
</dbReference>